<accession>A0A8S9MUZ0</accession>
<dbReference type="EMBL" id="QGKX02002183">
    <property type="protein sequence ID" value="KAF3487006.1"/>
    <property type="molecule type" value="Genomic_DNA"/>
</dbReference>
<evidence type="ECO:0000313" key="2">
    <source>
        <dbReference type="Proteomes" id="UP000712600"/>
    </source>
</evidence>
<proteinExistence type="predicted"/>
<reference evidence="1" key="1">
    <citation type="submission" date="2019-12" db="EMBL/GenBank/DDBJ databases">
        <title>Genome sequencing and annotation of Brassica cretica.</title>
        <authorList>
            <person name="Studholme D.J."/>
            <person name="Sarris P."/>
        </authorList>
    </citation>
    <scope>NUCLEOTIDE SEQUENCE</scope>
    <source>
        <strain evidence="1">PFS-109/04</strain>
        <tissue evidence="1">Leaf</tissue>
    </source>
</reference>
<protein>
    <submittedName>
        <fullName evidence="1">Uncharacterized protein</fullName>
    </submittedName>
</protein>
<dbReference type="AlphaFoldDB" id="A0A8S9MUZ0"/>
<comment type="caution">
    <text evidence="1">The sequence shown here is derived from an EMBL/GenBank/DDBJ whole genome shotgun (WGS) entry which is preliminary data.</text>
</comment>
<evidence type="ECO:0000313" key="1">
    <source>
        <dbReference type="EMBL" id="KAF3487006.1"/>
    </source>
</evidence>
<dbReference type="Proteomes" id="UP000712600">
    <property type="component" value="Unassembled WGS sequence"/>
</dbReference>
<sequence>MSIDYDSTRSIDNNDCMSIDTTDILNKETNPKTITFGIKVNVVHNKLCSDHDSVYKSLKEISSELNIGGRYEEEAIVRCTSSAVDRYSREASTIED</sequence>
<name>A0A8S9MUZ0_BRACR</name>
<gene>
    <name evidence="1" type="ORF">F2Q69_00055199</name>
</gene>
<organism evidence="1 2">
    <name type="scientific">Brassica cretica</name>
    <name type="common">Mustard</name>
    <dbReference type="NCBI Taxonomy" id="69181"/>
    <lineage>
        <taxon>Eukaryota</taxon>
        <taxon>Viridiplantae</taxon>
        <taxon>Streptophyta</taxon>
        <taxon>Embryophyta</taxon>
        <taxon>Tracheophyta</taxon>
        <taxon>Spermatophyta</taxon>
        <taxon>Magnoliopsida</taxon>
        <taxon>eudicotyledons</taxon>
        <taxon>Gunneridae</taxon>
        <taxon>Pentapetalae</taxon>
        <taxon>rosids</taxon>
        <taxon>malvids</taxon>
        <taxon>Brassicales</taxon>
        <taxon>Brassicaceae</taxon>
        <taxon>Brassiceae</taxon>
        <taxon>Brassica</taxon>
    </lineage>
</organism>